<gene>
    <name evidence="2" type="ORF">CK203_035024</name>
</gene>
<feature type="transmembrane region" description="Helical" evidence="1">
    <location>
        <begin position="71"/>
        <end position="93"/>
    </location>
</feature>
<keyword evidence="1" id="KW-1133">Transmembrane helix</keyword>
<proteinExistence type="predicted"/>
<dbReference type="EMBL" id="QGNW01000129">
    <property type="protein sequence ID" value="RVW93480.1"/>
    <property type="molecule type" value="Genomic_DNA"/>
</dbReference>
<dbReference type="Proteomes" id="UP000288805">
    <property type="component" value="Unassembled WGS sequence"/>
</dbReference>
<evidence type="ECO:0000313" key="2">
    <source>
        <dbReference type="EMBL" id="RVW93480.1"/>
    </source>
</evidence>
<organism evidence="2 3">
    <name type="scientific">Vitis vinifera</name>
    <name type="common">Grape</name>
    <dbReference type="NCBI Taxonomy" id="29760"/>
    <lineage>
        <taxon>Eukaryota</taxon>
        <taxon>Viridiplantae</taxon>
        <taxon>Streptophyta</taxon>
        <taxon>Embryophyta</taxon>
        <taxon>Tracheophyta</taxon>
        <taxon>Spermatophyta</taxon>
        <taxon>Magnoliopsida</taxon>
        <taxon>eudicotyledons</taxon>
        <taxon>Gunneridae</taxon>
        <taxon>Pentapetalae</taxon>
        <taxon>rosids</taxon>
        <taxon>Vitales</taxon>
        <taxon>Vitaceae</taxon>
        <taxon>Viteae</taxon>
        <taxon>Vitis</taxon>
    </lineage>
</organism>
<name>A0A438I9W7_VITVI</name>
<keyword evidence="1" id="KW-0812">Transmembrane</keyword>
<sequence>MDWWLDTTGSWVHKQKRIVFHAICECLSHRDNTVMLFEPFNVPETNVGQLWMADEYEKGYLNCITNLSPQFLLLVTIILSIQVYAFDPFIVYYFSITSQAWEPKWFALTIEGSTILLISEVARLNSLKKYFEREYHCQSEIPANSRKGIPYVGGNRPSEDGTIPLNIIAEGTKLSVENVEYLLMKSLSKDLTMLALDKDHPTLRPHE</sequence>
<evidence type="ECO:0000313" key="3">
    <source>
        <dbReference type="Proteomes" id="UP000288805"/>
    </source>
</evidence>
<accession>A0A438I9W7</accession>
<evidence type="ECO:0000256" key="1">
    <source>
        <dbReference type="SAM" id="Phobius"/>
    </source>
</evidence>
<keyword evidence="1" id="KW-0472">Membrane</keyword>
<dbReference type="AlphaFoldDB" id="A0A438I9W7"/>
<protein>
    <submittedName>
        <fullName evidence="2">Uncharacterized protein</fullName>
    </submittedName>
</protein>
<reference evidence="2 3" key="1">
    <citation type="journal article" date="2018" name="PLoS Genet.">
        <title>Population sequencing reveals clonal diversity and ancestral inbreeding in the grapevine cultivar Chardonnay.</title>
        <authorList>
            <person name="Roach M.J."/>
            <person name="Johnson D.L."/>
            <person name="Bohlmann J."/>
            <person name="van Vuuren H.J."/>
            <person name="Jones S.J."/>
            <person name="Pretorius I.S."/>
            <person name="Schmidt S.A."/>
            <person name="Borneman A.R."/>
        </authorList>
    </citation>
    <scope>NUCLEOTIDE SEQUENCE [LARGE SCALE GENOMIC DNA]</scope>
    <source>
        <strain evidence="3">cv. Chardonnay</strain>
        <tissue evidence="2">Leaf</tissue>
    </source>
</reference>
<comment type="caution">
    <text evidence="2">The sequence shown here is derived from an EMBL/GenBank/DDBJ whole genome shotgun (WGS) entry which is preliminary data.</text>
</comment>